<sequence>MSKRSLRTTFAPWLRLLAQRRGRLAIGVLLLIVTVFSAVGLLTLSGWFIAASALAGMAMALGMAVAFDVYVPGGGIRFFAVSRTVARYAERLYNHDTVLRLLADLRHRLFVAMARLDDRSLARQRASDWLNRLTADIDTLDGLYLRLLAPPVVALAAIVLLAAFLALWVPMVGLAVAALLVPTWAWLTAGQAWLGMASSRRQVAHLQRLRSQAIEHLTGLAELEAYRSRDWHRQGFFEREEKLSRDQQRTAGVAGFGVALVNLMVGLGMVAALWLAAAAWQQGMISGAVMVMMPIAVLALGEVLALLPTAFTQLGASRGAAERLNEVEEVGQAGQTGQAKVSAGHAQLPTGAFSVRLRGVGLHYPGALVPALQDLDLVLAPGERLALTGASGAGKSSVAALLTRRLPPSQGEILLGDIPIGEVDEASLRERVAILGQRIDLFQDSLASNLRLAAPEATDAQLWQALAWVELADWAEALPHGLATPVGEGGRALSGGQARRLALARLWLRDPGLVILDEPFAGLDAATVARLSPRLDAWLTGRSVLYLVHQLDGGAFDPPGITREQRLQARLAERNQFSDRA</sequence>
<dbReference type="PROSITE" id="PS50893">
    <property type="entry name" value="ABC_TRANSPORTER_2"/>
    <property type="match status" value="1"/>
</dbReference>
<name>A0ABS9AUD1_9GAMM</name>
<dbReference type="PROSITE" id="PS00211">
    <property type="entry name" value="ABC_TRANSPORTER_1"/>
    <property type="match status" value="1"/>
</dbReference>
<evidence type="ECO:0000256" key="2">
    <source>
        <dbReference type="ARBA" id="ARBA00022692"/>
    </source>
</evidence>
<evidence type="ECO:0000256" key="5">
    <source>
        <dbReference type="ARBA" id="ARBA00022989"/>
    </source>
</evidence>
<dbReference type="InterPro" id="IPR027417">
    <property type="entry name" value="P-loop_NTPase"/>
</dbReference>
<evidence type="ECO:0000259" key="9">
    <source>
        <dbReference type="PROSITE" id="PS50929"/>
    </source>
</evidence>
<feature type="transmembrane region" description="Helical" evidence="7">
    <location>
        <begin position="48"/>
        <end position="71"/>
    </location>
</feature>
<dbReference type="Gene3D" id="3.40.50.300">
    <property type="entry name" value="P-loop containing nucleotide triphosphate hydrolases"/>
    <property type="match status" value="1"/>
</dbReference>
<dbReference type="Proteomes" id="UP001320272">
    <property type="component" value="Unassembled WGS sequence"/>
</dbReference>
<evidence type="ECO:0000256" key="7">
    <source>
        <dbReference type="SAM" id="Phobius"/>
    </source>
</evidence>
<dbReference type="NCBIfam" id="TIGR02868">
    <property type="entry name" value="CydC"/>
    <property type="match status" value="1"/>
</dbReference>
<dbReference type="InterPro" id="IPR039421">
    <property type="entry name" value="Type_1_exporter"/>
</dbReference>
<keyword evidence="11" id="KW-1185">Reference proteome</keyword>
<feature type="transmembrane region" description="Helical" evidence="7">
    <location>
        <begin position="24"/>
        <end position="42"/>
    </location>
</feature>
<organism evidence="10 11">
    <name type="scientific">Billgrantia aerodenitrificans</name>
    <dbReference type="NCBI Taxonomy" id="2733483"/>
    <lineage>
        <taxon>Bacteria</taxon>
        <taxon>Pseudomonadati</taxon>
        <taxon>Pseudomonadota</taxon>
        <taxon>Gammaproteobacteria</taxon>
        <taxon>Oceanospirillales</taxon>
        <taxon>Halomonadaceae</taxon>
        <taxon>Billgrantia</taxon>
    </lineage>
</organism>
<comment type="caution">
    <text evidence="10">The sequence shown here is derived from an EMBL/GenBank/DDBJ whole genome shotgun (WGS) entry which is preliminary data.</text>
</comment>
<dbReference type="RefSeq" id="WP_234254549.1">
    <property type="nucleotide sequence ID" value="NZ_JABFTV010000008.1"/>
</dbReference>
<dbReference type="Pfam" id="PF00005">
    <property type="entry name" value="ABC_tran"/>
    <property type="match status" value="1"/>
</dbReference>
<dbReference type="InterPro" id="IPR014223">
    <property type="entry name" value="ABC_CydC/D"/>
</dbReference>
<reference evidence="10 11" key="1">
    <citation type="journal article" date="2021" name="Front. Microbiol.">
        <title>Aerobic Denitrification and Heterotrophic Sulfur Oxidation in the Genus Halomonas Revealed by Six Novel Species Characterizations and Genome-Based Analysis.</title>
        <authorList>
            <person name="Wang L."/>
            <person name="Shao Z."/>
        </authorList>
    </citation>
    <scope>NUCLEOTIDE SEQUENCE [LARGE SCALE GENOMIC DNA]</scope>
    <source>
        <strain evidence="10 11">MCCC 1A11058</strain>
    </source>
</reference>
<dbReference type="InterPro" id="IPR011527">
    <property type="entry name" value="ABC1_TM_dom"/>
</dbReference>
<evidence type="ECO:0000256" key="1">
    <source>
        <dbReference type="ARBA" id="ARBA00004651"/>
    </source>
</evidence>
<feature type="transmembrane region" description="Helical" evidence="7">
    <location>
        <begin position="251"/>
        <end position="277"/>
    </location>
</feature>
<dbReference type="PROSITE" id="PS50929">
    <property type="entry name" value="ABC_TM1F"/>
    <property type="match status" value="1"/>
</dbReference>
<comment type="subcellular location">
    <subcellularLocation>
        <location evidence="1">Cell membrane</location>
        <topology evidence="1">Multi-pass membrane protein</topology>
    </subcellularLocation>
</comment>
<evidence type="ECO:0000313" key="10">
    <source>
        <dbReference type="EMBL" id="MCE8025505.1"/>
    </source>
</evidence>
<dbReference type="PANTHER" id="PTHR43394:SF1">
    <property type="entry name" value="ATP-BINDING CASSETTE SUB-FAMILY B MEMBER 10, MITOCHONDRIAL"/>
    <property type="match status" value="1"/>
</dbReference>
<dbReference type="SMART" id="SM00382">
    <property type="entry name" value="AAA"/>
    <property type="match status" value="1"/>
</dbReference>
<dbReference type="SUPFAM" id="SSF52540">
    <property type="entry name" value="P-loop containing nucleoside triphosphate hydrolases"/>
    <property type="match status" value="1"/>
</dbReference>
<keyword evidence="3" id="KW-0547">Nucleotide-binding</keyword>
<feature type="transmembrane region" description="Helical" evidence="7">
    <location>
        <begin position="174"/>
        <end position="194"/>
    </location>
</feature>
<dbReference type="InterPro" id="IPR036640">
    <property type="entry name" value="ABC1_TM_sf"/>
</dbReference>
<evidence type="ECO:0000313" key="11">
    <source>
        <dbReference type="Proteomes" id="UP001320272"/>
    </source>
</evidence>
<accession>A0ABS9AUD1</accession>
<gene>
    <name evidence="10" type="primary">cydC</name>
    <name evidence="10" type="ORF">HOP59_15340</name>
</gene>
<evidence type="ECO:0000256" key="4">
    <source>
        <dbReference type="ARBA" id="ARBA00022840"/>
    </source>
</evidence>
<evidence type="ECO:0000256" key="3">
    <source>
        <dbReference type="ARBA" id="ARBA00022741"/>
    </source>
</evidence>
<feature type="domain" description="ABC transporter" evidence="8">
    <location>
        <begin position="355"/>
        <end position="578"/>
    </location>
</feature>
<dbReference type="EMBL" id="JABFTV010000008">
    <property type="protein sequence ID" value="MCE8025505.1"/>
    <property type="molecule type" value="Genomic_DNA"/>
</dbReference>
<evidence type="ECO:0000256" key="6">
    <source>
        <dbReference type="ARBA" id="ARBA00023136"/>
    </source>
</evidence>
<feature type="domain" description="ABC transmembrane type-1" evidence="9">
    <location>
        <begin position="25"/>
        <end position="316"/>
    </location>
</feature>
<keyword evidence="5 7" id="KW-1133">Transmembrane helix</keyword>
<proteinExistence type="predicted"/>
<dbReference type="InterPro" id="IPR003593">
    <property type="entry name" value="AAA+_ATPase"/>
</dbReference>
<dbReference type="Pfam" id="PF00664">
    <property type="entry name" value="ABC_membrane"/>
    <property type="match status" value="1"/>
</dbReference>
<evidence type="ECO:0000259" key="8">
    <source>
        <dbReference type="PROSITE" id="PS50893"/>
    </source>
</evidence>
<dbReference type="Gene3D" id="1.20.1560.10">
    <property type="entry name" value="ABC transporter type 1, transmembrane domain"/>
    <property type="match status" value="1"/>
</dbReference>
<keyword evidence="2 7" id="KW-0812">Transmembrane</keyword>
<keyword evidence="4" id="KW-0067">ATP-binding</keyword>
<dbReference type="InterPro" id="IPR017871">
    <property type="entry name" value="ABC_transporter-like_CS"/>
</dbReference>
<feature type="transmembrane region" description="Helical" evidence="7">
    <location>
        <begin position="283"/>
        <end position="307"/>
    </location>
</feature>
<keyword evidence="6 7" id="KW-0472">Membrane</keyword>
<dbReference type="InterPro" id="IPR003439">
    <property type="entry name" value="ABC_transporter-like_ATP-bd"/>
</dbReference>
<dbReference type="SUPFAM" id="SSF90123">
    <property type="entry name" value="ABC transporter transmembrane region"/>
    <property type="match status" value="1"/>
</dbReference>
<feature type="transmembrane region" description="Helical" evidence="7">
    <location>
        <begin position="147"/>
        <end position="168"/>
    </location>
</feature>
<protein>
    <submittedName>
        <fullName evidence="10">Thiol reductant ABC exporter subunit CydC</fullName>
    </submittedName>
</protein>
<dbReference type="PANTHER" id="PTHR43394">
    <property type="entry name" value="ATP-DEPENDENT PERMEASE MDL1, MITOCHONDRIAL"/>
    <property type="match status" value="1"/>
</dbReference>